<gene>
    <name evidence="13" type="primary">LOC111085768</name>
</gene>
<evidence type="ECO:0000256" key="5">
    <source>
        <dbReference type="ARBA" id="ARBA00022989"/>
    </source>
</evidence>
<evidence type="ECO:0000256" key="1">
    <source>
        <dbReference type="ARBA" id="ARBA00004651"/>
    </source>
</evidence>
<feature type="transmembrane region" description="Helical" evidence="10">
    <location>
        <begin position="137"/>
        <end position="161"/>
    </location>
</feature>
<evidence type="ECO:0000256" key="8">
    <source>
        <dbReference type="ARBA" id="ARBA00023170"/>
    </source>
</evidence>
<evidence type="ECO:0000256" key="3">
    <source>
        <dbReference type="ARBA" id="ARBA00022475"/>
    </source>
</evidence>
<feature type="transmembrane region" description="Helical" evidence="10">
    <location>
        <begin position="100"/>
        <end position="125"/>
    </location>
</feature>
<keyword evidence="5 10" id="KW-1133">Transmembrane helix</keyword>
<keyword evidence="6" id="KW-0297">G-protein coupled receptor</keyword>
<evidence type="ECO:0000256" key="6">
    <source>
        <dbReference type="ARBA" id="ARBA00023040"/>
    </source>
</evidence>
<keyword evidence="7 10" id="KW-0472">Membrane</keyword>
<reference evidence="13" key="1">
    <citation type="submission" date="2025-08" db="UniProtKB">
        <authorList>
            <consortium name="RefSeq"/>
        </authorList>
    </citation>
    <scope>IDENTIFICATION</scope>
    <source>
        <tissue evidence="13">Muscle</tissue>
    </source>
</reference>
<evidence type="ECO:0000256" key="4">
    <source>
        <dbReference type="ARBA" id="ARBA00022692"/>
    </source>
</evidence>
<organism evidence="12 13">
    <name type="scientific">Limulus polyphemus</name>
    <name type="common">Atlantic horseshoe crab</name>
    <dbReference type="NCBI Taxonomy" id="6850"/>
    <lineage>
        <taxon>Eukaryota</taxon>
        <taxon>Metazoa</taxon>
        <taxon>Ecdysozoa</taxon>
        <taxon>Arthropoda</taxon>
        <taxon>Chelicerata</taxon>
        <taxon>Merostomata</taxon>
        <taxon>Xiphosura</taxon>
        <taxon>Limulidae</taxon>
        <taxon>Limulus</taxon>
    </lineage>
</organism>
<dbReference type="RefSeq" id="XP_022241644.1">
    <property type="nucleotide sequence ID" value="XM_022385936.1"/>
</dbReference>
<dbReference type="PANTHER" id="PTHR46925">
    <property type="entry name" value="G-PROTEIN COUPLED RECEPTOR TKR-1-RELATED"/>
    <property type="match status" value="1"/>
</dbReference>
<proteinExistence type="inferred from homology"/>
<dbReference type="Proteomes" id="UP000694941">
    <property type="component" value="Unplaced"/>
</dbReference>
<comment type="subcellular location">
    <subcellularLocation>
        <location evidence="1">Cell membrane</location>
        <topology evidence="1">Multi-pass membrane protein</topology>
    </subcellularLocation>
</comment>
<keyword evidence="8" id="KW-0675">Receptor</keyword>
<dbReference type="PRINTS" id="PR00237">
    <property type="entry name" value="GPCRRHODOPSN"/>
</dbReference>
<accession>A0ABM1SDD9</accession>
<dbReference type="InterPro" id="IPR001681">
    <property type="entry name" value="Neurokn_rcpt"/>
</dbReference>
<dbReference type="Pfam" id="PF00001">
    <property type="entry name" value="7tm_1"/>
    <property type="match status" value="1"/>
</dbReference>
<dbReference type="Gene3D" id="1.20.1070.10">
    <property type="entry name" value="Rhodopsin 7-helix transmembrane proteins"/>
    <property type="match status" value="1"/>
</dbReference>
<dbReference type="InterPro" id="IPR017452">
    <property type="entry name" value="GPCR_Rhodpsn_7TM"/>
</dbReference>
<dbReference type="PROSITE" id="PS50262">
    <property type="entry name" value="G_PROTEIN_RECEP_F1_2"/>
    <property type="match status" value="1"/>
</dbReference>
<evidence type="ECO:0000313" key="12">
    <source>
        <dbReference type="Proteomes" id="UP000694941"/>
    </source>
</evidence>
<dbReference type="PANTHER" id="PTHR46925:SF2">
    <property type="entry name" value="G-PROTEIN COUPLED RECEPTOR TKR-1-RELATED"/>
    <property type="match status" value="1"/>
</dbReference>
<dbReference type="SUPFAM" id="SSF81321">
    <property type="entry name" value="Family A G protein-coupled receptor-like"/>
    <property type="match status" value="1"/>
</dbReference>
<evidence type="ECO:0000256" key="2">
    <source>
        <dbReference type="ARBA" id="ARBA00010663"/>
    </source>
</evidence>
<sequence length="197" mass="22753">MRFNATELLNILDNLYGNVGFKTDFEDKADTVFQYNFTRDQIMILKNIFDCMESWNIEVNETGENITISDRIELLSLCLEKSSSSEPTTRPFVLFWWQQMLWGILFGLMIVIALIGNAIAVWVVLAHRGMRTVTNYFILNLSSADFTMTLFNTTFNFVFMLDSHWPFGHTYCLMNNFVANLTVSSSVLTIMAMSLER</sequence>
<dbReference type="InterPro" id="IPR000276">
    <property type="entry name" value="GPCR_Rhodpsn"/>
</dbReference>
<evidence type="ECO:0000256" key="9">
    <source>
        <dbReference type="ARBA" id="ARBA00023224"/>
    </source>
</evidence>
<keyword evidence="3" id="KW-1003">Cell membrane</keyword>
<feature type="transmembrane region" description="Helical" evidence="10">
    <location>
        <begin position="173"/>
        <end position="195"/>
    </location>
</feature>
<keyword evidence="4 10" id="KW-0812">Transmembrane</keyword>
<evidence type="ECO:0000256" key="7">
    <source>
        <dbReference type="ARBA" id="ARBA00023136"/>
    </source>
</evidence>
<feature type="domain" description="G-protein coupled receptors family 1 profile" evidence="11">
    <location>
        <begin position="116"/>
        <end position="197"/>
    </location>
</feature>
<keyword evidence="9" id="KW-0807">Transducer</keyword>
<evidence type="ECO:0000313" key="13">
    <source>
        <dbReference type="RefSeq" id="XP_022241644.1"/>
    </source>
</evidence>
<evidence type="ECO:0000259" key="11">
    <source>
        <dbReference type="PROSITE" id="PS50262"/>
    </source>
</evidence>
<comment type="similarity">
    <text evidence="2">Belongs to the G-protein coupled receptor 1 family.</text>
</comment>
<evidence type="ECO:0000256" key="10">
    <source>
        <dbReference type="SAM" id="Phobius"/>
    </source>
</evidence>
<dbReference type="GeneID" id="111085768"/>
<protein>
    <submittedName>
        <fullName evidence="13">Tachykinin-like peptides receptor 86C</fullName>
    </submittedName>
</protein>
<keyword evidence="12" id="KW-1185">Reference proteome</keyword>
<name>A0ABM1SDD9_LIMPO</name>